<evidence type="ECO:0000313" key="3">
    <source>
        <dbReference type="Proteomes" id="UP000321436"/>
    </source>
</evidence>
<protein>
    <recommendedName>
        <fullName evidence="4">Lipoprotein</fullName>
    </recommendedName>
</protein>
<evidence type="ECO:0008006" key="4">
    <source>
        <dbReference type="Google" id="ProtNLM"/>
    </source>
</evidence>
<gene>
    <name evidence="2" type="ORF">CCY01nite_30370</name>
</gene>
<dbReference type="AlphaFoldDB" id="A0A512RM42"/>
<dbReference type="Pfam" id="PF07610">
    <property type="entry name" value="DUF1573"/>
    <property type="match status" value="1"/>
</dbReference>
<feature type="signal peptide" evidence="1">
    <location>
        <begin position="1"/>
        <end position="22"/>
    </location>
</feature>
<evidence type="ECO:0000313" key="2">
    <source>
        <dbReference type="EMBL" id="GEP96777.1"/>
    </source>
</evidence>
<dbReference type="PROSITE" id="PS51257">
    <property type="entry name" value="PROKAR_LIPOPROTEIN"/>
    <property type="match status" value="1"/>
</dbReference>
<dbReference type="Proteomes" id="UP000321436">
    <property type="component" value="Unassembled WGS sequence"/>
</dbReference>
<name>A0A512RM42_9BACT</name>
<dbReference type="EMBL" id="BKAU01000002">
    <property type="protein sequence ID" value="GEP96777.1"/>
    <property type="molecule type" value="Genomic_DNA"/>
</dbReference>
<dbReference type="InterPro" id="IPR011467">
    <property type="entry name" value="DUF1573"/>
</dbReference>
<reference evidence="2 3" key="1">
    <citation type="submission" date="2019-07" db="EMBL/GenBank/DDBJ databases">
        <title>Whole genome shotgun sequence of Chitinophaga cymbidii NBRC 109752.</title>
        <authorList>
            <person name="Hosoyama A."/>
            <person name="Uohara A."/>
            <person name="Ohji S."/>
            <person name="Ichikawa N."/>
        </authorList>
    </citation>
    <scope>NUCLEOTIDE SEQUENCE [LARGE SCALE GENOMIC DNA]</scope>
    <source>
        <strain evidence="2 3">NBRC 109752</strain>
    </source>
</reference>
<accession>A0A512RM42</accession>
<evidence type="ECO:0000256" key="1">
    <source>
        <dbReference type="SAM" id="SignalP"/>
    </source>
</evidence>
<dbReference type="PANTHER" id="PTHR37833">
    <property type="entry name" value="LIPOPROTEIN-RELATED"/>
    <property type="match status" value="1"/>
</dbReference>
<feature type="chain" id="PRO_5021844357" description="Lipoprotein" evidence="1">
    <location>
        <begin position="23"/>
        <end position="147"/>
    </location>
</feature>
<dbReference type="RefSeq" id="WP_146863417.1">
    <property type="nucleotide sequence ID" value="NZ_BKAU01000002.1"/>
</dbReference>
<comment type="caution">
    <text evidence="2">The sequence shown here is derived from an EMBL/GenBank/DDBJ whole genome shotgun (WGS) entry which is preliminary data.</text>
</comment>
<sequence>MKSFLSLLLLFAAVLAACNNNAKEPGSGQAAGAEVSDSARLYPVITFEKESHNFGNVVEGEVVEYSFKFTNTGNKDLLITKAEASCGCTVPEWPEKPIKPGESAYMKVRFDSRGRPEGYTEKELYIQANTNPPSVNGPKIQCTIVKK</sequence>
<dbReference type="Gene3D" id="2.60.40.10">
    <property type="entry name" value="Immunoglobulins"/>
    <property type="match status" value="1"/>
</dbReference>
<dbReference type="PANTHER" id="PTHR37833:SF1">
    <property type="entry name" value="SIGNAL PEPTIDE PROTEIN"/>
    <property type="match status" value="1"/>
</dbReference>
<dbReference type="OrthoDB" id="826619at2"/>
<organism evidence="2 3">
    <name type="scientific">Chitinophaga cymbidii</name>
    <dbReference type="NCBI Taxonomy" id="1096750"/>
    <lineage>
        <taxon>Bacteria</taxon>
        <taxon>Pseudomonadati</taxon>
        <taxon>Bacteroidota</taxon>
        <taxon>Chitinophagia</taxon>
        <taxon>Chitinophagales</taxon>
        <taxon>Chitinophagaceae</taxon>
        <taxon>Chitinophaga</taxon>
    </lineage>
</organism>
<keyword evidence="1" id="KW-0732">Signal</keyword>
<dbReference type="InterPro" id="IPR013783">
    <property type="entry name" value="Ig-like_fold"/>
</dbReference>
<proteinExistence type="predicted"/>
<keyword evidence="3" id="KW-1185">Reference proteome</keyword>